<dbReference type="GO" id="GO:0016887">
    <property type="term" value="F:ATP hydrolysis activity"/>
    <property type="evidence" value="ECO:0007669"/>
    <property type="project" value="InterPro"/>
</dbReference>
<sequence>MANIELCNVCKVYENNNCVVKDFNLSIKDKEFIIFVGPSGCGKSTTLRMIAGLEEISDGELWIDGKLCNYTEPGERGLSMVFQNYALYPNMNVFDNMAFSLKIRKIPKKEIKEKVEEVAKILEIDHLLKRRPKELSGGQRQRVAIGSAIVRNPKAFLMDEPLSNLDAKLRGQMRIELAKLHKELGTTIIYVTHDQTEAMTLGTRIVVMKKGEIQQVDTPTNLYHNPANLFVAGFIGSPAMNFFTAYVGQISGRALIHLDNSVNGTILTPVKRMERELKNRHIGRKVIVGIRPEDIYELEEAKEMGFDVSKNIVEARVEAREMLGAEVVLYFEHENGGFSARVGADNQSQPGDMVKLYFDAENLHIFDKETEKNIFFEEGKL</sequence>
<keyword evidence="3 5" id="KW-0067">ATP-binding</keyword>
<dbReference type="PROSITE" id="PS00211">
    <property type="entry name" value="ABC_TRANSPORTER_1"/>
    <property type="match status" value="1"/>
</dbReference>
<accession>A0A9D1EFZ1</accession>
<dbReference type="SMART" id="SM00382">
    <property type="entry name" value="AAA"/>
    <property type="match status" value="1"/>
</dbReference>
<dbReference type="PANTHER" id="PTHR43875:SF1">
    <property type="entry name" value="OSMOPROTECTIVE COMPOUNDS UPTAKE ATP-BINDING PROTEIN GGTA"/>
    <property type="match status" value="1"/>
</dbReference>
<protein>
    <submittedName>
        <fullName evidence="5">Sn-glycerol-3-phosphate ABC transporter ATP-binding protein UgpC</fullName>
    </submittedName>
</protein>
<dbReference type="InterPro" id="IPR003593">
    <property type="entry name" value="AAA+_ATPase"/>
</dbReference>
<dbReference type="InterPro" id="IPR027417">
    <property type="entry name" value="P-loop_NTPase"/>
</dbReference>
<dbReference type="Gene3D" id="3.40.50.300">
    <property type="entry name" value="P-loop containing nucleotide triphosphate hydrolases"/>
    <property type="match status" value="1"/>
</dbReference>
<evidence type="ECO:0000259" key="4">
    <source>
        <dbReference type="PROSITE" id="PS50893"/>
    </source>
</evidence>
<evidence type="ECO:0000313" key="5">
    <source>
        <dbReference type="EMBL" id="HIR89485.1"/>
    </source>
</evidence>
<dbReference type="GO" id="GO:0055052">
    <property type="term" value="C:ATP-binding cassette (ABC) transporter complex, substrate-binding subunit-containing"/>
    <property type="evidence" value="ECO:0007669"/>
    <property type="project" value="TreeGrafter"/>
</dbReference>
<dbReference type="Gene3D" id="2.40.50.100">
    <property type="match status" value="1"/>
</dbReference>
<comment type="caution">
    <text evidence="5">The sequence shown here is derived from an EMBL/GenBank/DDBJ whole genome shotgun (WGS) entry which is preliminary data.</text>
</comment>
<dbReference type="SUPFAM" id="SSF52540">
    <property type="entry name" value="P-loop containing nucleoside triphosphate hydrolases"/>
    <property type="match status" value="1"/>
</dbReference>
<dbReference type="Pfam" id="PF00005">
    <property type="entry name" value="ABC_tran"/>
    <property type="match status" value="1"/>
</dbReference>
<evidence type="ECO:0000256" key="2">
    <source>
        <dbReference type="ARBA" id="ARBA00022741"/>
    </source>
</evidence>
<dbReference type="Proteomes" id="UP000824201">
    <property type="component" value="Unassembled WGS sequence"/>
</dbReference>
<organism evidence="5 6">
    <name type="scientific">Candidatus Fimimorpha faecalis</name>
    <dbReference type="NCBI Taxonomy" id="2840824"/>
    <lineage>
        <taxon>Bacteria</taxon>
        <taxon>Bacillati</taxon>
        <taxon>Bacillota</taxon>
        <taxon>Clostridia</taxon>
        <taxon>Eubacteriales</taxon>
        <taxon>Candidatus Fimimorpha</taxon>
    </lineage>
</organism>
<dbReference type="InterPro" id="IPR047641">
    <property type="entry name" value="ABC_transpr_MalK/UgpC-like"/>
</dbReference>
<name>A0A9D1EFZ1_9FIRM</name>
<dbReference type="PROSITE" id="PS50893">
    <property type="entry name" value="ABC_TRANSPORTER_2"/>
    <property type="match status" value="1"/>
</dbReference>
<dbReference type="GO" id="GO:0005524">
    <property type="term" value="F:ATP binding"/>
    <property type="evidence" value="ECO:0007669"/>
    <property type="project" value="UniProtKB-KW"/>
</dbReference>
<dbReference type="Pfam" id="PF08402">
    <property type="entry name" value="TOBE_2"/>
    <property type="match status" value="1"/>
</dbReference>
<dbReference type="CDD" id="cd03301">
    <property type="entry name" value="ABC_MalK_N"/>
    <property type="match status" value="1"/>
</dbReference>
<dbReference type="AlphaFoldDB" id="A0A9D1EFZ1"/>
<dbReference type="InterPro" id="IPR017871">
    <property type="entry name" value="ABC_transporter-like_CS"/>
</dbReference>
<dbReference type="GO" id="GO:0140359">
    <property type="term" value="F:ABC-type transporter activity"/>
    <property type="evidence" value="ECO:0007669"/>
    <property type="project" value="InterPro"/>
</dbReference>
<dbReference type="SUPFAM" id="SSF50331">
    <property type="entry name" value="MOP-like"/>
    <property type="match status" value="1"/>
</dbReference>
<evidence type="ECO:0000313" key="6">
    <source>
        <dbReference type="Proteomes" id="UP000824201"/>
    </source>
</evidence>
<dbReference type="InterPro" id="IPR008995">
    <property type="entry name" value="Mo/tungstate-bd_C_term_dom"/>
</dbReference>
<dbReference type="InterPro" id="IPR015855">
    <property type="entry name" value="ABC_transpr_MalK-like"/>
</dbReference>
<keyword evidence="2" id="KW-0547">Nucleotide-binding</keyword>
<dbReference type="FunFam" id="3.40.50.300:FF:000042">
    <property type="entry name" value="Maltose/maltodextrin ABC transporter, ATP-binding protein"/>
    <property type="match status" value="1"/>
</dbReference>
<reference evidence="5" key="2">
    <citation type="journal article" date="2021" name="PeerJ">
        <title>Extensive microbial diversity within the chicken gut microbiome revealed by metagenomics and culture.</title>
        <authorList>
            <person name="Gilroy R."/>
            <person name="Ravi A."/>
            <person name="Getino M."/>
            <person name="Pursley I."/>
            <person name="Horton D.L."/>
            <person name="Alikhan N.F."/>
            <person name="Baker D."/>
            <person name="Gharbi K."/>
            <person name="Hall N."/>
            <person name="Watson M."/>
            <person name="Adriaenssens E.M."/>
            <person name="Foster-Nyarko E."/>
            <person name="Jarju S."/>
            <person name="Secka A."/>
            <person name="Antonio M."/>
            <person name="Oren A."/>
            <person name="Chaudhuri R.R."/>
            <person name="La Ragione R."/>
            <person name="Hildebrand F."/>
            <person name="Pallen M.J."/>
        </authorList>
    </citation>
    <scope>NUCLEOTIDE SEQUENCE</scope>
    <source>
        <strain evidence="5">ChiW13-3771</strain>
    </source>
</reference>
<evidence type="ECO:0000256" key="1">
    <source>
        <dbReference type="ARBA" id="ARBA00022448"/>
    </source>
</evidence>
<feature type="domain" description="ABC transporter" evidence="4">
    <location>
        <begin position="4"/>
        <end position="235"/>
    </location>
</feature>
<dbReference type="Gene3D" id="2.40.50.140">
    <property type="entry name" value="Nucleic acid-binding proteins"/>
    <property type="match status" value="1"/>
</dbReference>
<gene>
    <name evidence="5" type="primary">ugpC</name>
    <name evidence="5" type="ORF">IAC96_11095</name>
</gene>
<dbReference type="PANTHER" id="PTHR43875">
    <property type="entry name" value="MALTODEXTRIN IMPORT ATP-BINDING PROTEIN MSMX"/>
    <property type="match status" value="1"/>
</dbReference>
<dbReference type="GO" id="GO:0008643">
    <property type="term" value="P:carbohydrate transport"/>
    <property type="evidence" value="ECO:0007669"/>
    <property type="project" value="InterPro"/>
</dbReference>
<dbReference type="InterPro" id="IPR012340">
    <property type="entry name" value="NA-bd_OB-fold"/>
</dbReference>
<proteinExistence type="predicted"/>
<reference evidence="5" key="1">
    <citation type="submission" date="2020-10" db="EMBL/GenBank/DDBJ databases">
        <authorList>
            <person name="Gilroy R."/>
        </authorList>
    </citation>
    <scope>NUCLEOTIDE SEQUENCE</scope>
    <source>
        <strain evidence="5">ChiW13-3771</strain>
    </source>
</reference>
<evidence type="ECO:0000256" key="3">
    <source>
        <dbReference type="ARBA" id="ARBA00022840"/>
    </source>
</evidence>
<dbReference type="InterPro" id="IPR003439">
    <property type="entry name" value="ABC_transporter-like_ATP-bd"/>
</dbReference>
<keyword evidence="1" id="KW-0813">Transport</keyword>
<dbReference type="NCBIfam" id="NF008653">
    <property type="entry name" value="PRK11650.1"/>
    <property type="match status" value="1"/>
</dbReference>
<dbReference type="InterPro" id="IPR013611">
    <property type="entry name" value="Transp-assoc_OB_typ2"/>
</dbReference>
<dbReference type="EMBL" id="DVHN01000146">
    <property type="protein sequence ID" value="HIR89485.1"/>
    <property type="molecule type" value="Genomic_DNA"/>
</dbReference>